<evidence type="ECO:0000256" key="2">
    <source>
        <dbReference type="ARBA" id="ARBA00022679"/>
    </source>
</evidence>
<sequence length="358" mass="42263">MAKPRLDIEKEEKESLDHASSSADEQEDDPEEKLAVEHENAEEKAQPGKKKKKQKKVKENKAKTICIDGQEVRLKEFVKEYKNLVEGAPKLNKYQRKAIKRYHREEALKPYQAELIRMQKHLELNKRRMVILFEGRDAAGKGGTIRRVTRYMNEKHYRIVALGKPTEHQKTQWFFQKYVTEFPRGGEVVLFDRSWYNRAVVEPVFGFCTNEEYNDFMRGVTGFEKDLVRQGTVLVKLYFSVTKEEQARRFERRKTDPLRQWKLSEIDVQAQNRWDDFTRQKYEMLKRTHTNVAPWTIIRSNNKHEARLNAMKIILNAVPYDRGNKDLDYVPDPDVVISGAREKELMDAQLLKLGRFIG</sequence>
<dbReference type="PANTHER" id="PTHR34383:SF1">
    <property type="entry name" value="ADP-POLYPHOSPHATE PHOSPHOTRANSFERASE"/>
    <property type="match status" value="1"/>
</dbReference>
<dbReference type="InterPro" id="IPR022486">
    <property type="entry name" value="PPK2_PA0141"/>
</dbReference>
<dbReference type="Gene3D" id="3.40.50.300">
    <property type="entry name" value="P-loop containing nucleotide triphosphate hydrolases"/>
    <property type="match status" value="1"/>
</dbReference>
<comment type="subunit">
    <text evidence="4">Homotetramer.</text>
</comment>
<name>A0AAU8LRM7_9BACT</name>
<dbReference type="GO" id="GO:0006793">
    <property type="term" value="P:phosphorus metabolic process"/>
    <property type="evidence" value="ECO:0007669"/>
    <property type="project" value="InterPro"/>
</dbReference>
<dbReference type="PANTHER" id="PTHR34383">
    <property type="entry name" value="POLYPHOSPHATE:AMP PHOSPHOTRANSFERASE-RELATED"/>
    <property type="match status" value="1"/>
</dbReference>
<feature type="compositionally biased region" description="Basic and acidic residues" evidence="5">
    <location>
        <begin position="1"/>
        <end position="17"/>
    </location>
</feature>
<feature type="region of interest" description="Disordered" evidence="5">
    <location>
        <begin position="1"/>
        <end position="61"/>
    </location>
</feature>
<feature type="domain" description="Polyphosphate kinase-2-related" evidence="6">
    <location>
        <begin position="103"/>
        <end position="322"/>
    </location>
</feature>
<evidence type="ECO:0000256" key="3">
    <source>
        <dbReference type="ARBA" id="ARBA00022777"/>
    </source>
</evidence>
<evidence type="ECO:0000256" key="4">
    <source>
        <dbReference type="RuleBase" id="RU369062"/>
    </source>
</evidence>
<gene>
    <name evidence="7" type="primary">ppk2</name>
    <name evidence="7" type="ORF">Q3M24_14315</name>
</gene>
<accession>A0AAU8LRM7</accession>
<keyword evidence="3 4" id="KW-0418">Kinase</keyword>
<comment type="function">
    <text evidence="4">Uses inorganic polyphosphate (polyP) as a donor to convert GDP to GTP or ADP to ATP.</text>
</comment>
<evidence type="ECO:0000256" key="1">
    <source>
        <dbReference type="ARBA" id="ARBA00009924"/>
    </source>
</evidence>
<keyword evidence="2 4" id="KW-0808">Transferase</keyword>
<evidence type="ECO:0000259" key="6">
    <source>
        <dbReference type="Pfam" id="PF03976"/>
    </source>
</evidence>
<dbReference type="InterPro" id="IPR027417">
    <property type="entry name" value="P-loop_NTPase"/>
</dbReference>
<dbReference type="AlphaFoldDB" id="A0AAU8LRM7"/>
<dbReference type="NCBIfam" id="TIGR03707">
    <property type="entry name" value="PPK2_P_aer"/>
    <property type="match status" value="1"/>
</dbReference>
<dbReference type="SUPFAM" id="SSF52540">
    <property type="entry name" value="P-loop containing nucleoside triphosphate hydrolases"/>
    <property type="match status" value="1"/>
</dbReference>
<dbReference type="Pfam" id="PF03976">
    <property type="entry name" value="PPK2"/>
    <property type="match status" value="1"/>
</dbReference>
<evidence type="ECO:0000313" key="7">
    <source>
        <dbReference type="EMBL" id="XCN71485.1"/>
    </source>
</evidence>
<protein>
    <recommendedName>
        <fullName evidence="4">ADP/GDP-polyphosphate phosphotransferase</fullName>
        <ecNumber evidence="4">2.7.4.-</ecNumber>
    </recommendedName>
    <alternativeName>
        <fullName evidence="4">Polyphosphate kinase PPK2</fullName>
    </alternativeName>
</protein>
<dbReference type="KEGG" id="eaj:Q3M24_14315"/>
<feature type="compositionally biased region" description="Basic and acidic residues" evidence="5">
    <location>
        <begin position="32"/>
        <end position="46"/>
    </location>
</feature>
<feature type="compositionally biased region" description="Basic residues" evidence="5">
    <location>
        <begin position="47"/>
        <end position="56"/>
    </location>
</feature>
<evidence type="ECO:0000256" key="5">
    <source>
        <dbReference type="SAM" id="MobiDB-lite"/>
    </source>
</evidence>
<reference evidence="7" key="2">
    <citation type="submission" date="2024-06" db="EMBL/GenBank/DDBJ databases">
        <authorList>
            <person name="Plum-Jensen L.E."/>
            <person name="Schramm A."/>
            <person name="Marshall I.P.G."/>
        </authorList>
    </citation>
    <scope>NUCLEOTIDE SEQUENCE</scope>
    <source>
        <strain evidence="7">Rat1</strain>
    </source>
</reference>
<dbReference type="EMBL" id="CP159373">
    <property type="protein sequence ID" value="XCN71485.1"/>
    <property type="molecule type" value="Genomic_DNA"/>
</dbReference>
<organism evidence="7">
    <name type="scientific">Candidatus Electrothrix aestuarii</name>
    <dbReference type="NCBI Taxonomy" id="3062594"/>
    <lineage>
        <taxon>Bacteria</taxon>
        <taxon>Pseudomonadati</taxon>
        <taxon>Thermodesulfobacteriota</taxon>
        <taxon>Desulfobulbia</taxon>
        <taxon>Desulfobulbales</taxon>
        <taxon>Desulfobulbaceae</taxon>
        <taxon>Candidatus Electrothrix</taxon>
    </lineage>
</organism>
<comment type="similarity">
    <text evidence="1 4">Belongs to the polyphosphate kinase 2 (PPK2) family. Class I subfamily.</text>
</comment>
<dbReference type="GO" id="GO:0008976">
    <property type="term" value="F:polyphosphate kinase activity"/>
    <property type="evidence" value="ECO:0007669"/>
    <property type="project" value="UniProtKB-UniRule"/>
</dbReference>
<dbReference type="EC" id="2.7.4.-" evidence="4"/>
<reference evidence="7" key="1">
    <citation type="journal article" date="2024" name="Syst. Appl. Microbiol.">
        <title>First single-strain enrichments of Electrothrix cable bacteria, description of E. aestuarii sp. nov. and E. rattekaaiensis sp. nov., and proposal of a cable bacteria taxonomy following the rules of the SeqCode.</title>
        <authorList>
            <person name="Plum-Jensen L.E."/>
            <person name="Schramm A."/>
            <person name="Marshall I.P.G."/>
        </authorList>
    </citation>
    <scope>NUCLEOTIDE SEQUENCE</scope>
    <source>
        <strain evidence="7">Rat1</strain>
    </source>
</reference>
<dbReference type="InterPro" id="IPR022488">
    <property type="entry name" value="PPK2-related"/>
</dbReference>
<proteinExistence type="inferred from homology"/>